<name>A0ABP5A4L7_9ACTN</name>
<dbReference type="PRINTS" id="PR00038">
    <property type="entry name" value="HTHLUXR"/>
</dbReference>
<dbReference type="Proteomes" id="UP001501303">
    <property type="component" value="Unassembled WGS sequence"/>
</dbReference>
<dbReference type="InterPro" id="IPR041664">
    <property type="entry name" value="AAA_16"/>
</dbReference>
<feature type="domain" description="HTH luxR-type" evidence="3">
    <location>
        <begin position="875"/>
        <end position="940"/>
    </location>
</feature>
<dbReference type="EMBL" id="BAAAMJ010000010">
    <property type="protein sequence ID" value="GAA1903160.1"/>
    <property type="molecule type" value="Genomic_DNA"/>
</dbReference>
<dbReference type="SUPFAM" id="SSF52540">
    <property type="entry name" value="P-loop containing nucleoside triphosphate hydrolases"/>
    <property type="match status" value="1"/>
</dbReference>
<dbReference type="PANTHER" id="PTHR16305">
    <property type="entry name" value="TESTICULAR SOLUBLE ADENYLYL CYCLASE"/>
    <property type="match status" value="1"/>
</dbReference>
<dbReference type="Gene3D" id="1.10.10.10">
    <property type="entry name" value="Winged helix-like DNA-binding domain superfamily/Winged helix DNA-binding domain"/>
    <property type="match status" value="1"/>
</dbReference>
<accession>A0ABP5A4L7</accession>
<gene>
    <name evidence="4" type="ORF">GCM10009716_11360</name>
</gene>
<dbReference type="InterPro" id="IPR027417">
    <property type="entry name" value="P-loop_NTPase"/>
</dbReference>
<evidence type="ECO:0000313" key="4">
    <source>
        <dbReference type="EMBL" id="GAA1903160.1"/>
    </source>
</evidence>
<dbReference type="SMART" id="SM00421">
    <property type="entry name" value="HTH_LUXR"/>
    <property type="match status" value="1"/>
</dbReference>
<dbReference type="InterPro" id="IPR036388">
    <property type="entry name" value="WH-like_DNA-bd_sf"/>
</dbReference>
<evidence type="ECO:0000256" key="2">
    <source>
        <dbReference type="ARBA" id="ARBA00022840"/>
    </source>
</evidence>
<dbReference type="InterPro" id="IPR000792">
    <property type="entry name" value="Tscrpt_reg_LuxR_C"/>
</dbReference>
<dbReference type="CDD" id="cd06170">
    <property type="entry name" value="LuxR_C_like"/>
    <property type="match status" value="1"/>
</dbReference>
<reference evidence="5" key="1">
    <citation type="journal article" date="2019" name="Int. J. Syst. Evol. Microbiol.">
        <title>The Global Catalogue of Microorganisms (GCM) 10K type strain sequencing project: providing services to taxonomists for standard genome sequencing and annotation.</title>
        <authorList>
            <consortium name="The Broad Institute Genomics Platform"/>
            <consortium name="The Broad Institute Genome Sequencing Center for Infectious Disease"/>
            <person name="Wu L."/>
            <person name="Ma J."/>
        </authorList>
    </citation>
    <scope>NUCLEOTIDE SEQUENCE [LARGE SCALE GENOMIC DNA]</scope>
    <source>
        <strain evidence="5">JCM 13581</strain>
    </source>
</reference>
<dbReference type="SUPFAM" id="SSF46894">
    <property type="entry name" value="C-terminal effector domain of the bipartite response regulators"/>
    <property type="match status" value="1"/>
</dbReference>
<evidence type="ECO:0000259" key="3">
    <source>
        <dbReference type="PROSITE" id="PS50043"/>
    </source>
</evidence>
<dbReference type="InterPro" id="IPR016032">
    <property type="entry name" value="Sig_transdc_resp-reg_C-effctor"/>
</dbReference>
<dbReference type="InterPro" id="IPR011990">
    <property type="entry name" value="TPR-like_helical_dom_sf"/>
</dbReference>
<proteinExistence type="predicted"/>
<dbReference type="SUPFAM" id="SSF48452">
    <property type="entry name" value="TPR-like"/>
    <property type="match status" value="1"/>
</dbReference>
<evidence type="ECO:0000256" key="1">
    <source>
        <dbReference type="ARBA" id="ARBA00022741"/>
    </source>
</evidence>
<dbReference type="PANTHER" id="PTHR16305:SF35">
    <property type="entry name" value="TRANSCRIPTIONAL ACTIVATOR DOMAIN"/>
    <property type="match status" value="1"/>
</dbReference>
<dbReference type="Pfam" id="PF13191">
    <property type="entry name" value="AAA_16"/>
    <property type="match status" value="1"/>
</dbReference>
<dbReference type="Pfam" id="PF00196">
    <property type="entry name" value="GerE"/>
    <property type="match status" value="1"/>
</dbReference>
<dbReference type="PROSITE" id="PS50043">
    <property type="entry name" value="HTH_LUXR_2"/>
    <property type="match status" value="1"/>
</dbReference>
<keyword evidence="2" id="KW-0067">ATP-binding</keyword>
<organism evidence="4 5">
    <name type="scientific">Streptomyces sodiiphilus</name>
    <dbReference type="NCBI Taxonomy" id="226217"/>
    <lineage>
        <taxon>Bacteria</taxon>
        <taxon>Bacillati</taxon>
        <taxon>Actinomycetota</taxon>
        <taxon>Actinomycetes</taxon>
        <taxon>Kitasatosporales</taxon>
        <taxon>Streptomycetaceae</taxon>
        <taxon>Streptomyces</taxon>
    </lineage>
</organism>
<sequence length="944" mass="100924">MYQSCSLLEREEETGIIASALRRVRSGSGAMVMFEGSEGLGKTSLLQVIRAGAEAEGFVVLQARGNALEQTFRWGMVRQLFERMLCSEASAVKDKALVGPAALVGGLFDYSQPVGTGLSGDCDDNLYANVHGLYWLCRNISEEQPVLLLMDDAHWADAESLRFVNYLANRLEGSGVLLALAHARSGPAETRDLLMSLYALPLVSHAPLAPLSQDAVGRRIAERLGSEPHERFAAECLRTTGGNPLHLTELLEEMRRRGEAPDESAIERLALLTPARLARHVLRQMGDLPVRTMALATAVAVLGADAQPQHCAAVARLEEAEAAERAGRLRDAGILRPGVPYAFRHPLAGQVIYADMPAHARSTAHRRAARSLHIAEAGAVAVAEHVCRTETSLEPWMVDVLSSAAHDEARSGRPGTAVRYLRRALAEPPPPSLRAGLLAGLGSAELRLRAPAALDHLRQALRHSSDQADGPRVRLELGLALAASGRFEESLAAFARAADSEATGPGAASAAGHARAVASVMTRLAPKRAGRYPAGAPGDGPPHRAHAAFEALIRGVEADRVARLATAVRGLPLPLHDTEITDAAIVAWTLAQCDRLHRAEHILTRLVREATERGWLLAAATAESLRAGVVLDAGRVREAEAVARGVLGDHDSRCLRPVAVPLAAATLVHCLIETERLEEASDFLKTAGLAACLPEAAHFVPLRMARARLRIHQDQPEAGLLELRECRERAGREGWDFPPAACAYLPDAARAVALTSGAKAARAVAREEMPRARGFGAARPLAVALRTYGERTGGEEGLRHLREAGRLLAASPYRLERGRTLVALGSALRRGGHRSDARKHLTDGLEIARTSGASALENSAREELRLAGARPGRARVSSPAALTPAEERVAQKAAVGLSNREISQALFVTVKTVEWHLSQTYAKLGIGRRAELPRALAGHGLAAD</sequence>
<keyword evidence="5" id="KW-1185">Reference proteome</keyword>
<keyword evidence="1" id="KW-0547">Nucleotide-binding</keyword>
<dbReference type="Gene3D" id="1.25.40.10">
    <property type="entry name" value="Tetratricopeptide repeat domain"/>
    <property type="match status" value="1"/>
</dbReference>
<protein>
    <submittedName>
        <fullName evidence="4">AAA family ATPase</fullName>
    </submittedName>
</protein>
<comment type="caution">
    <text evidence="4">The sequence shown here is derived from an EMBL/GenBank/DDBJ whole genome shotgun (WGS) entry which is preliminary data.</text>
</comment>
<evidence type="ECO:0000313" key="5">
    <source>
        <dbReference type="Proteomes" id="UP001501303"/>
    </source>
</evidence>